<organism evidence="1 2">
    <name type="scientific">Thalassospira xiamenensis</name>
    <dbReference type="NCBI Taxonomy" id="220697"/>
    <lineage>
        <taxon>Bacteria</taxon>
        <taxon>Pseudomonadati</taxon>
        <taxon>Pseudomonadota</taxon>
        <taxon>Alphaproteobacteria</taxon>
        <taxon>Rhodospirillales</taxon>
        <taxon>Thalassospiraceae</taxon>
        <taxon>Thalassospira</taxon>
    </lineage>
</organism>
<gene>
    <name evidence="1" type="ORF">SAMN05428964_103463</name>
</gene>
<accession>A0A285THH5</accession>
<proteinExistence type="predicted"/>
<protein>
    <submittedName>
        <fullName evidence="1">Uncharacterized protein</fullName>
    </submittedName>
</protein>
<dbReference type="AlphaFoldDB" id="A0A285THH5"/>
<dbReference type="EMBL" id="OBMM01000003">
    <property type="protein sequence ID" value="SOC21667.1"/>
    <property type="molecule type" value="Genomic_DNA"/>
</dbReference>
<dbReference type="Proteomes" id="UP000219068">
    <property type="component" value="Unassembled WGS sequence"/>
</dbReference>
<name>A0A285THH5_9PROT</name>
<reference evidence="1 2" key="1">
    <citation type="submission" date="2017-08" db="EMBL/GenBank/DDBJ databases">
        <authorList>
            <person name="de Groot N.N."/>
        </authorList>
    </citation>
    <scope>NUCLEOTIDE SEQUENCE [LARGE SCALE GENOMIC DNA]</scope>
    <source>
        <strain evidence="1 2">USBA 78</strain>
    </source>
</reference>
<dbReference type="RefSeq" id="WP_097052243.1">
    <property type="nucleotide sequence ID" value="NZ_OBMM01000003.1"/>
</dbReference>
<sequence>MTASMSLNYAGYMFLCQVLKSNARDKIEASIGKRFHPWHRSAHLFPALSELHKQDPLTYEGERLEDDTVVDLVLSDEAIKNLADILLEELLAYEEKLKQPQNELNPVSSPIDWGTADRETFEELLYFTQRLGIEMPERLRSDAEALIVARQPDVDALILKQAKV</sequence>
<evidence type="ECO:0000313" key="2">
    <source>
        <dbReference type="Proteomes" id="UP000219068"/>
    </source>
</evidence>
<evidence type="ECO:0000313" key="1">
    <source>
        <dbReference type="EMBL" id="SOC21667.1"/>
    </source>
</evidence>